<keyword evidence="2" id="KW-1185">Reference proteome</keyword>
<evidence type="ECO:0000313" key="1">
    <source>
        <dbReference type="EMBL" id="EEG77675.1"/>
    </source>
</evidence>
<comment type="caution">
    <text evidence="1">The sequence shown here is derived from an EMBL/GenBank/DDBJ whole genome shotgun (WGS) entry which is preliminary data.</text>
</comment>
<sequence length="123" mass="14019">MSKYEGIIGVVGNCASGKTTLVKGLNELGYRAVNIAQEHSTAQKLWQRKNPDFLVCLSCTLETAKKRREIYWTQQRLDDQWERLAHARANCHLFLATDEMTKSEVLQAVVEIVNEKHKLTSSQ</sequence>
<dbReference type="AlphaFoldDB" id="C0GFY6"/>
<dbReference type="STRING" id="555088.DealDRAFT_1395"/>
<dbReference type="Gene3D" id="3.40.50.300">
    <property type="entry name" value="P-loop containing nucleotide triphosphate hydrolases"/>
    <property type="match status" value="1"/>
</dbReference>
<accession>C0GFY6</accession>
<dbReference type="InterPro" id="IPR027417">
    <property type="entry name" value="P-loop_NTPase"/>
</dbReference>
<gene>
    <name evidence="1" type="ORF">DealDRAFT_1395</name>
</gene>
<name>C0GFY6_DETAL</name>
<evidence type="ECO:0000313" key="2">
    <source>
        <dbReference type="Proteomes" id="UP000006443"/>
    </source>
</evidence>
<dbReference type="RefSeq" id="WP_008516116.1">
    <property type="nucleotide sequence ID" value="NZ_ACJM01000006.1"/>
</dbReference>
<dbReference type="SUPFAM" id="SSF52540">
    <property type="entry name" value="P-loop containing nucleoside triphosphate hydrolases"/>
    <property type="match status" value="1"/>
</dbReference>
<dbReference type="EMBL" id="ACJM01000006">
    <property type="protein sequence ID" value="EEG77675.1"/>
    <property type="molecule type" value="Genomic_DNA"/>
</dbReference>
<reference evidence="1 2" key="1">
    <citation type="submission" date="2009-02" db="EMBL/GenBank/DDBJ databases">
        <title>Sequencing of the draft genome and assembly of Dethiobacter alkaliphilus AHT 1.</title>
        <authorList>
            <consortium name="US DOE Joint Genome Institute (JGI-PGF)"/>
            <person name="Lucas S."/>
            <person name="Copeland A."/>
            <person name="Lapidus A."/>
            <person name="Glavina del Rio T."/>
            <person name="Dalin E."/>
            <person name="Tice H."/>
            <person name="Bruce D."/>
            <person name="Goodwin L."/>
            <person name="Pitluck S."/>
            <person name="Larimer F."/>
            <person name="Land M.L."/>
            <person name="Hauser L."/>
            <person name="Muyzer G."/>
        </authorList>
    </citation>
    <scope>NUCLEOTIDE SEQUENCE [LARGE SCALE GENOMIC DNA]</scope>
    <source>
        <strain evidence="1 2">AHT 1</strain>
    </source>
</reference>
<proteinExistence type="predicted"/>
<dbReference type="OrthoDB" id="161534at2"/>
<protein>
    <submittedName>
        <fullName evidence="1">Uncharacterized protein</fullName>
    </submittedName>
</protein>
<dbReference type="Proteomes" id="UP000006443">
    <property type="component" value="Unassembled WGS sequence"/>
</dbReference>
<dbReference type="eggNOG" id="COG0125">
    <property type="taxonomic scope" value="Bacteria"/>
</dbReference>
<organism evidence="1 2">
    <name type="scientific">Dethiobacter alkaliphilus AHT 1</name>
    <dbReference type="NCBI Taxonomy" id="555088"/>
    <lineage>
        <taxon>Bacteria</taxon>
        <taxon>Bacillati</taxon>
        <taxon>Bacillota</taxon>
        <taxon>Dethiobacteria</taxon>
        <taxon>Dethiobacterales</taxon>
        <taxon>Dethiobacteraceae</taxon>
        <taxon>Dethiobacter</taxon>
    </lineage>
</organism>